<dbReference type="Proteomes" id="UP000259030">
    <property type="component" value="Chromosome"/>
</dbReference>
<dbReference type="KEGG" id="dfc:DFI_09735"/>
<sequence length="123" mass="13275">MTRPHLLLLLPCLLLTACKRGEVSDTDRQQTIQTQAIRYVQIAQVAAVNAFAEQGQKALPPTPCDDPMFGLKPGRVFTVQSCTLRTDDRGQATVAATFKEGFAVLGDAQGVRVVPEGDLPPLN</sequence>
<dbReference type="STRING" id="317577.GCA_000419625_01966"/>
<dbReference type="EMBL" id="CP021081">
    <property type="protein sequence ID" value="ASN81253.1"/>
    <property type="molecule type" value="Genomic_DNA"/>
</dbReference>
<gene>
    <name evidence="1" type="ORF">DFI_09735</name>
</gene>
<organism evidence="1 2">
    <name type="scientific">Deinococcus ficus</name>
    <dbReference type="NCBI Taxonomy" id="317577"/>
    <lineage>
        <taxon>Bacteria</taxon>
        <taxon>Thermotogati</taxon>
        <taxon>Deinococcota</taxon>
        <taxon>Deinococci</taxon>
        <taxon>Deinococcales</taxon>
        <taxon>Deinococcaceae</taxon>
        <taxon>Deinococcus</taxon>
    </lineage>
</organism>
<dbReference type="RefSeq" id="WP_027462968.1">
    <property type="nucleotide sequence ID" value="NZ_CP021081.1"/>
</dbReference>
<evidence type="ECO:0000313" key="2">
    <source>
        <dbReference type="Proteomes" id="UP000259030"/>
    </source>
</evidence>
<dbReference type="AlphaFoldDB" id="A0A221SX90"/>
<name>A0A221SX90_9DEIO</name>
<keyword evidence="2" id="KW-1185">Reference proteome</keyword>
<dbReference type="PROSITE" id="PS51257">
    <property type="entry name" value="PROKAR_LIPOPROTEIN"/>
    <property type="match status" value="1"/>
</dbReference>
<accession>A0A221SX90</accession>
<evidence type="ECO:0000313" key="1">
    <source>
        <dbReference type="EMBL" id="ASN81253.1"/>
    </source>
</evidence>
<protein>
    <submittedName>
        <fullName evidence="1">Uncharacterized protein</fullName>
    </submittedName>
</protein>
<proteinExistence type="predicted"/>
<reference evidence="1 2" key="1">
    <citation type="submission" date="2017-05" db="EMBL/GenBank/DDBJ databases">
        <title>The complete genome sequence of Deinococcus ficus isolated from the rhizosphere of the Ficus religiosa L. in Taiwan.</title>
        <authorList>
            <person name="Wu K.-M."/>
            <person name="Liao T.-L."/>
            <person name="Liu Y.-M."/>
            <person name="Young C.-C."/>
            <person name="Tsai S.-F."/>
        </authorList>
    </citation>
    <scope>NUCLEOTIDE SEQUENCE [LARGE SCALE GENOMIC DNA]</scope>
    <source>
        <strain evidence="1 2">CC-FR2-10</strain>
    </source>
</reference>